<dbReference type="AlphaFoldDB" id="A0A147IRX3"/>
<sequence length="400" mass="44309">MSRRILVTGASVAGCTAAWWLTRFGFEVDVVEKAPAFREGGQNVDVRGSAREVLRRMGLEEAAFERSTPELGTEWVDEDNNTIARFEAGATGSDNAPTAELEIRRGDIARLIYDAARERASFRFGDSVAAVSQDDVGAEVTFKGGEIARYGLVVVAEGVGSHTRELLFPGENQPRWMDLMIAYFSIPRQSHDTDYARVYNTVDGRGATLKPSRDGLLGAYVGIHKKPEGEQDWSPAQQRQYMLDQFAGDGWEFPRILEVMKDVDDFYFDVLRQVHMPRWSNNRVVLTGDAAWAPSPLSGIGTSLAIVGGYVLAGEIAKQADIASALDRYEKVMRPLVKEGQNVPKIVPRMLWPHNALELMLMRGAMRIAGTPLVKKAFSSAFARDSNRIELPDYTNQMSA</sequence>
<protein>
    <submittedName>
        <fullName evidence="2">FAD-binding monooxygenase</fullName>
    </submittedName>
</protein>
<evidence type="ECO:0000259" key="1">
    <source>
        <dbReference type="Pfam" id="PF01494"/>
    </source>
</evidence>
<dbReference type="Gene3D" id="3.50.50.60">
    <property type="entry name" value="FAD/NAD(P)-binding domain"/>
    <property type="match status" value="1"/>
</dbReference>
<dbReference type="OrthoDB" id="5499180at2"/>
<dbReference type="SUPFAM" id="SSF51905">
    <property type="entry name" value="FAD/NAD(P)-binding domain"/>
    <property type="match status" value="1"/>
</dbReference>
<evidence type="ECO:0000313" key="2">
    <source>
        <dbReference type="EMBL" id="KTT98117.1"/>
    </source>
</evidence>
<dbReference type="Pfam" id="PF01494">
    <property type="entry name" value="FAD_binding_3"/>
    <property type="match status" value="1"/>
</dbReference>
<dbReference type="RefSeq" id="WP_058745509.1">
    <property type="nucleotide sequence ID" value="NZ_LDTF01000048.1"/>
</dbReference>
<dbReference type="PANTHER" id="PTHR46865:SF2">
    <property type="entry name" value="MONOOXYGENASE"/>
    <property type="match status" value="1"/>
</dbReference>
<dbReference type="InterPro" id="IPR002938">
    <property type="entry name" value="FAD-bd"/>
</dbReference>
<evidence type="ECO:0000313" key="3">
    <source>
        <dbReference type="Proteomes" id="UP000073923"/>
    </source>
</evidence>
<feature type="domain" description="FAD-binding" evidence="1">
    <location>
        <begin position="5"/>
        <end position="337"/>
    </location>
</feature>
<comment type="caution">
    <text evidence="2">The sequence shown here is derived from an EMBL/GenBank/DDBJ whole genome shotgun (WGS) entry which is preliminary data.</text>
</comment>
<name>A0A147IRX3_9SPHN</name>
<dbReference type="PATRIC" id="fig|172044.3.peg.1870"/>
<reference evidence="2 3" key="1">
    <citation type="journal article" date="2016" name="Front. Microbiol.">
        <title>Genomic Resource of Rice Seed Associated Bacteria.</title>
        <authorList>
            <person name="Midha S."/>
            <person name="Bansal K."/>
            <person name="Sharma S."/>
            <person name="Kumar N."/>
            <person name="Patil P.P."/>
            <person name="Chaudhry V."/>
            <person name="Patil P.B."/>
        </authorList>
    </citation>
    <scope>NUCLEOTIDE SEQUENCE [LARGE SCALE GENOMIC DNA]</scope>
    <source>
        <strain evidence="2 3">NS355</strain>
    </source>
</reference>
<dbReference type="EMBL" id="LDTF01000048">
    <property type="protein sequence ID" value="KTT98117.1"/>
    <property type="molecule type" value="Genomic_DNA"/>
</dbReference>
<dbReference type="PRINTS" id="PR00420">
    <property type="entry name" value="RNGMNOXGNASE"/>
</dbReference>
<accession>A0A147IRX3</accession>
<keyword evidence="2" id="KW-0560">Oxidoreductase</keyword>
<gene>
    <name evidence="2" type="ORF">NS355_09655</name>
</gene>
<dbReference type="InterPro" id="IPR051704">
    <property type="entry name" value="FAD_aromatic-hydroxylase"/>
</dbReference>
<dbReference type="GO" id="GO:0071949">
    <property type="term" value="F:FAD binding"/>
    <property type="evidence" value="ECO:0007669"/>
    <property type="project" value="InterPro"/>
</dbReference>
<keyword evidence="2" id="KW-0503">Monooxygenase</keyword>
<dbReference type="Proteomes" id="UP000073923">
    <property type="component" value="Unassembled WGS sequence"/>
</dbReference>
<dbReference type="PROSITE" id="PS51257">
    <property type="entry name" value="PROKAR_LIPOPROTEIN"/>
    <property type="match status" value="1"/>
</dbReference>
<dbReference type="Gene3D" id="3.30.9.10">
    <property type="entry name" value="D-Amino Acid Oxidase, subunit A, domain 2"/>
    <property type="match status" value="1"/>
</dbReference>
<organism evidence="2 3">
    <name type="scientific">Sphingomonas yabuuchiae</name>
    <dbReference type="NCBI Taxonomy" id="172044"/>
    <lineage>
        <taxon>Bacteria</taxon>
        <taxon>Pseudomonadati</taxon>
        <taxon>Pseudomonadota</taxon>
        <taxon>Alphaproteobacteria</taxon>
        <taxon>Sphingomonadales</taxon>
        <taxon>Sphingomonadaceae</taxon>
        <taxon>Sphingomonas</taxon>
    </lineage>
</organism>
<dbReference type="InterPro" id="IPR036188">
    <property type="entry name" value="FAD/NAD-bd_sf"/>
</dbReference>
<dbReference type="GO" id="GO:0004497">
    <property type="term" value="F:monooxygenase activity"/>
    <property type="evidence" value="ECO:0007669"/>
    <property type="project" value="UniProtKB-KW"/>
</dbReference>
<proteinExistence type="predicted"/>
<dbReference type="PANTHER" id="PTHR46865">
    <property type="entry name" value="OXIDOREDUCTASE-RELATED"/>
    <property type="match status" value="1"/>
</dbReference>